<dbReference type="OrthoDB" id="9775794at2"/>
<dbReference type="Proteomes" id="UP000030408">
    <property type="component" value="Unassembled WGS sequence"/>
</dbReference>
<dbReference type="PANTHER" id="PTHR43459:SF1">
    <property type="entry name" value="EG:BACN32G11.4 PROTEIN"/>
    <property type="match status" value="1"/>
</dbReference>
<protein>
    <submittedName>
        <fullName evidence="2">Enoyl-CoA hydratase</fullName>
    </submittedName>
</protein>
<evidence type="ECO:0000313" key="2">
    <source>
        <dbReference type="EMBL" id="KGR75762.1"/>
    </source>
</evidence>
<name>A0A0A3ILR6_9BACL</name>
<sequence length="260" mass="28810">MAYETIKVEIADRRATLSFNRPTVANSMNLLMMQELADCLEFLKDNPEVQILVIKGEGNIFSAGGDIKMMVTSGEPKDFENIMNYITRMVLALYQLPMITIAQIRGAAAGLGFSLALGCDIIVAEENSKLAMNFIGIGLIPDGAGHFFMRERVGTPKAKQLIWSGDIMSPKEAHQLGLVDYQVDEGEGDSFVDQLVGKFLSSPILAMLETKEILHGEKIAELTNVLRREAKGQVKMRKTEDHLEGIKAFIEKRAQQFKGK</sequence>
<dbReference type="EMBL" id="JPVO01000049">
    <property type="protein sequence ID" value="KGR75762.1"/>
    <property type="molecule type" value="Genomic_DNA"/>
</dbReference>
<comment type="similarity">
    <text evidence="1">Belongs to the enoyl-CoA hydratase/isomerase family.</text>
</comment>
<proteinExistence type="inferred from homology"/>
<reference evidence="2 3" key="1">
    <citation type="submission" date="2014-02" db="EMBL/GenBank/DDBJ databases">
        <title>Draft genome sequence of Lysinibacillus sinduriensis JCM 15800.</title>
        <authorList>
            <person name="Zhang F."/>
            <person name="Wang G."/>
            <person name="Zhang L."/>
        </authorList>
    </citation>
    <scope>NUCLEOTIDE SEQUENCE [LARGE SCALE GENOMIC DNA]</scope>
    <source>
        <strain evidence="2 3">JCM 15800</strain>
    </source>
</reference>
<dbReference type="GO" id="GO:0003824">
    <property type="term" value="F:catalytic activity"/>
    <property type="evidence" value="ECO:0007669"/>
    <property type="project" value="UniProtKB-ARBA"/>
</dbReference>
<keyword evidence="3" id="KW-1185">Reference proteome</keyword>
<dbReference type="NCBIfam" id="NF005804">
    <property type="entry name" value="PRK07659.1"/>
    <property type="match status" value="1"/>
</dbReference>
<dbReference type="Gene3D" id="1.10.12.10">
    <property type="entry name" value="Lyase 2-enoyl-coa Hydratase, Chain A, domain 2"/>
    <property type="match status" value="1"/>
</dbReference>
<gene>
    <name evidence="2" type="ORF">CD33_09670</name>
</gene>
<evidence type="ECO:0000256" key="1">
    <source>
        <dbReference type="ARBA" id="ARBA00005254"/>
    </source>
</evidence>
<comment type="caution">
    <text evidence="2">The sequence shown here is derived from an EMBL/GenBank/DDBJ whole genome shotgun (WGS) entry which is preliminary data.</text>
</comment>
<dbReference type="STRING" id="1384057.CD33_09670"/>
<dbReference type="Pfam" id="PF00378">
    <property type="entry name" value="ECH_1"/>
    <property type="match status" value="1"/>
</dbReference>
<dbReference type="InterPro" id="IPR029045">
    <property type="entry name" value="ClpP/crotonase-like_dom_sf"/>
</dbReference>
<dbReference type="SUPFAM" id="SSF52096">
    <property type="entry name" value="ClpP/crotonase"/>
    <property type="match status" value="1"/>
</dbReference>
<organism evidence="2 3">
    <name type="scientific">Ureibacillus sinduriensis BLB-1 = JCM 15800</name>
    <dbReference type="NCBI Taxonomy" id="1384057"/>
    <lineage>
        <taxon>Bacteria</taxon>
        <taxon>Bacillati</taxon>
        <taxon>Bacillota</taxon>
        <taxon>Bacilli</taxon>
        <taxon>Bacillales</taxon>
        <taxon>Caryophanaceae</taxon>
        <taxon>Ureibacillus</taxon>
    </lineage>
</organism>
<dbReference type="PANTHER" id="PTHR43459">
    <property type="entry name" value="ENOYL-COA HYDRATASE"/>
    <property type="match status" value="1"/>
</dbReference>
<accession>A0A0A3ILR6</accession>
<dbReference type="CDD" id="cd06558">
    <property type="entry name" value="crotonase-like"/>
    <property type="match status" value="1"/>
</dbReference>
<dbReference type="InterPro" id="IPR001753">
    <property type="entry name" value="Enoyl-CoA_hydra/iso"/>
</dbReference>
<evidence type="ECO:0000313" key="3">
    <source>
        <dbReference type="Proteomes" id="UP000030408"/>
    </source>
</evidence>
<dbReference type="RefSeq" id="WP_036200278.1">
    <property type="nucleotide sequence ID" value="NZ_AVCY01000007.1"/>
</dbReference>
<dbReference type="AlphaFoldDB" id="A0A0A3ILR6"/>
<dbReference type="Gene3D" id="3.90.226.10">
    <property type="entry name" value="2-enoyl-CoA Hydratase, Chain A, domain 1"/>
    <property type="match status" value="1"/>
</dbReference>
<dbReference type="eggNOG" id="COG1024">
    <property type="taxonomic scope" value="Bacteria"/>
</dbReference>
<dbReference type="InterPro" id="IPR014748">
    <property type="entry name" value="Enoyl-CoA_hydra_C"/>
</dbReference>